<dbReference type="PROSITE" id="PS50088">
    <property type="entry name" value="ANK_REPEAT"/>
    <property type="match status" value="5"/>
</dbReference>
<keyword evidence="3" id="KW-0489">Methyltransferase</keyword>
<dbReference type="PROSITE" id="PS50867">
    <property type="entry name" value="PRE_SET"/>
    <property type="match status" value="1"/>
</dbReference>
<evidence type="ECO:0000313" key="11">
    <source>
        <dbReference type="Proteomes" id="UP000694557"/>
    </source>
</evidence>
<dbReference type="GO" id="GO:0008270">
    <property type="term" value="F:zinc ion binding"/>
    <property type="evidence" value="ECO:0007669"/>
    <property type="project" value="InterPro"/>
</dbReference>
<evidence type="ECO:0000256" key="5">
    <source>
        <dbReference type="ARBA" id="ARBA00022853"/>
    </source>
</evidence>
<evidence type="ECO:0000256" key="4">
    <source>
        <dbReference type="ARBA" id="ARBA00022691"/>
    </source>
</evidence>
<dbReference type="PANTHER" id="PTHR46307:SF2">
    <property type="entry name" value="HISTONE-LYSINE N-METHYLTRANSFERASE EHMT1"/>
    <property type="match status" value="1"/>
</dbReference>
<sequence length="1040" mass="115956">MERRGVSQESEAGKRHPKPRSVTPTGAKGKKALSAKSHVNKKSKAKMTSVHGSVAGSNGFILHKKQARATPQRKGGSPHGLSKTPLTPADSGREAVIAGISDVQTPSYPCLDPAPTSSTQCAWKTMGKPACNPAALKVMFIQPQSMMFHRKRKMGMYNFVPKKKSKVLKVRDPSTLFSFVKAEQESGREKRVDLTHREICEIKESQALLAEQCEEKATDLSKGNKMEEEDSCSKQEYTELTLESLDLKAQEELFSPSLSGKFTQRRFTHFVITDGEVTETDLSEELPLCCCRMETPCSGESLSQTEHTCMATESVDGLVSRCQRSVLKHEMMRPSNTVHLLVLCEDHRAGMVKHQCCPGCGLFCRAGSFMECRPYGSISHRFHRGCASVIKAQSFCPHCGEDATGAQEVTVPKTISNPVTKTTELERSLDTSPNSKVSHKAAVHLCPSRRAPESHPSTGYVHTTSPLYKPSYFLHGGSSSNILNNEKDHNNLLIYFHEVINIFVPVDGKDPNYLMYSQNKRTPLHAAASEGHQEVCHMLVQAGANLDMFDEEQRTPLMDACENNHLDTVKYLLRAGAALSHKDIKGSTCLHLAAKLGHYDVVQHLLSKASKQVNCQDDGGWTPITWAIEYKHRELVLLLLSRGADVNIRDKEENICLHWAALSGSNDIAQILLDARCDLHAVNVHGDSTLHIAARENQLECVTLLLSQGADVNLKNREGETPLDCCIYNSKVWVSLKTNKKLTDARRSRDSHREKVLSRDISRGYEAVPIACVNGVDSDSCPDNYKYVPDSCVTSPINIDKDITHLQHCVCTDDCSSNTCMCAQLSLRCWYDKEGRLPLEFCQKEPPVLFECNHACSCWRSCRNRVVQNGLRARLQLYKTQRMGWGVRALQDIPQGTFICEYVGEIITDAEADGRENDSFLFTLDNKVGDVHCIDARLFGNIGRFINHLCEPNLLAVRVFTMHQDLRFPRIAFFSRKPIQSGDQIGFDYGDHFWKVKSKYYSCQCFSPRCRHSSAARAQSLERVTAPAQQSCAHTAVTQS</sequence>
<dbReference type="Pfam" id="PF05033">
    <property type="entry name" value="Pre-SET"/>
    <property type="match status" value="1"/>
</dbReference>
<dbReference type="Ensembl" id="ENSOKIT00005081865.1">
    <property type="protein sequence ID" value="ENSOKIP00005076833.1"/>
    <property type="gene ID" value="ENSOKIG00005028420.1"/>
</dbReference>
<evidence type="ECO:0000259" key="9">
    <source>
        <dbReference type="PROSITE" id="PS50867"/>
    </source>
</evidence>
<gene>
    <name evidence="10" type="primary">ehmt1a</name>
</gene>
<dbReference type="FunFam" id="2.170.270.10:FF:000005">
    <property type="entry name" value="Euchromatic histone-lysine N-methyltransferase 2"/>
    <property type="match status" value="1"/>
</dbReference>
<dbReference type="Pfam" id="PF12796">
    <property type="entry name" value="Ank_2"/>
    <property type="match status" value="2"/>
</dbReference>
<dbReference type="Proteomes" id="UP000694557">
    <property type="component" value="Unassembled WGS sequence"/>
</dbReference>
<protein>
    <submittedName>
        <fullName evidence="10">Euchromatic histone-lysine N-methyltransferase 1a</fullName>
    </submittedName>
</protein>
<feature type="domain" description="Pre-SET" evidence="9">
    <location>
        <begin position="807"/>
        <end position="870"/>
    </location>
</feature>
<keyword evidence="11" id="KW-1185">Reference proteome</keyword>
<dbReference type="InterPro" id="IPR043550">
    <property type="entry name" value="EHMT1/EHMT2"/>
</dbReference>
<feature type="compositionally biased region" description="Basic residues" evidence="7">
    <location>
        <begin position="28"/>
        <end position="45"/>
    </location>
</feature>
<dbReference type="Pfam" id="PF13637">
    <property type="entry name" value="Ank_4"/>
    <property type="match status" value="1"/>
</dbReference>
<dbReference type="Pfam" id="PF00856">
    <property type="entry name" value="SET"/>
    <property type="match status" value="1"/>
</dbReference>
<accession>A0A8C7ISZ5</accession>
<dbReference type="GO" id="GO:0000122">
    <property type="term" value="P:negative regulation of transcription by RNA polymerase II"/>
    <property type="evidence" value="ECO:0007669"/>
    <property type="project" value="TreeGrafter"/>
</dbReference>
<feature type="compositionally biased region" description="Basic and acidic residues" evidence="7">
    <location>
        <begin position="1"/>
        <end position="14"/>
    </location>
</feature>
<keyword evidence="4" id="KW-0949">S-adenosyl-L-methionine</keyword>
<dbReference type="InterPro" id="IPR002110">
    <property type="entry name" value="Ankyrin_rpt"/>
</dbReference>
<feature type="repeat" description="ANK" evidence="6">
    <location>
        <begin position="552"/>
        <end position="584"/>
    </location>
</feature>
<dbReference type="SMART" id="SM00248">
    <property type="entry name" value="ANK"/>
    <property type="match status" value="7"/>
</dbReference>
<dbReference type="Pfam" id="PF21533">
    <property type="entry name" value="EHMT1-2_CRR"/>
    <property type="match status" value="1"/>
</dbReference>
<evidence type="ECO:0000256" key="3">
    <source>
        <dbReference type="ARBA" id="ARBA00022603"/>
    </source>
</evidence>
<keyword evidence="3" id="KW-0808">Transferase</keyword>
<dbReference type="GO" id="GO:0000785">
    <property type="term" value="C:chromatin"/>
    <property type="evidence" value="ECO:0007669"/>
    <property type="project" value="TreeGrafter"/>
</dbReference>
<evidence type="ECO:0000256" key="6">
    <source>
        <dbReference type="PROSITE-ProRule" id="PRU00023"/>
    </source>
</evidence>
<evidence type="ECO:0000256" key="2">
    <source>
        <dbReference type="ARBA" id="ARBA00022454"/>
    </source>
</evidence>
<reference evidence="10" key="2">
    <citation type="submission" date="2025-09" db="UniProtKB">
        <authorList>
            <consortium name="Ensembl"/>
        </authorList>
    </citation>
    <scope>IDENTIFICATION</scope>
</reference>
<dbReference type="GO" id="GO:0046974">
    <property type="term" value="F:histone H3K9 methyltransferase activity"/>
    <property type="evidence" value="ECO:0007669"/>
    <property type="project" value="TreeGrafter"/>
</dbReference>
<feature type="repeat" description="ANK" evidence="6">
    <location>
        <begin position="585"/>
        <end position="610"/>
    </location>
</feature>
<evidence type="ECO:0000256" key="7">
    <source>
        <dbReference type="SAM" id="MobiDB-lite"/>
    </source>
</evidence>
<feature type="domain" description="SET" evidence="8">
    <location>
        <begin position="873"/>
        <end position="990"/>
    </location>
</feature>
<dbReference type="Gene3D" id="2.170.270.10">
    <property type="entry name" value="SET domain"/>
    <property type="match status" value="1"/>
</dbReference>
<name>A0A8C7ISZ5_ONCKI</name>
<keyword evidence="5" id="KW-0156">Chromatin regulator</keyword>
<dbReference type="SUPFAM" id="SSF82199">
    <property type="entry name" value="SET domain"/>
    <property type="match status" value="1"/>
</dbReference>
<dbReference type="AlphaFoldDB" id="A0A8C7ISZ5"/>
<reference evidence="10" key="1">
    <citation type="submission" date="2025-08" db="UniProtKB">
        <authorList>
            <consortium name="Ensembl"/>
        </authorList>
    </citation>
    <scope>IDENTIFICATION</scope>
</reference>
<feature type="region of interest" description="Disordered" evidence="7">
    <location>
        <begin position="1"/>
        <end position="90"/>
    </location>
</feature>
<dbReference type="InterPro" id="IPR036770">
    <property type="entry name" value="Ankyrin_rpt-contain_sf"/>
</dbReference>
<evidence type="ECO:0000256" key="1">
    <source>
        <dbReference type="ARBA" id="ARBA00004286"/>
    </source>
</evidence>
<dbReference type="PROSITE" id="PS50280">
    <property type="entry name" value="SET"/>
    <property type="match status" value="1"/>
</dbReference>
<dbReference type="GO" id="GO:0032259">
    <property type="term" value="P:methylation"/>
    <property type="evidence" value="ECO:0007669"/>
    <property type="project" value="UniProtKB-KW"/>
</dbReference>
<organism evidence="10 11">
    <name type="scientific">Oncorhynchus kisutch</name>
    <name type="common">Coho salmon</name>
    <name type="synonym">Salmo kisutch</name>
    <dbReference type="NCBI Taxonomy" id="8019"/>
    <lineage>
        <taxon>Eukaryota</taxon>
        <taxon>Metazoa</taxon>
        <taxon>Chordata</taxon>
        <taxon>Craniata</taxon>
        <taxon>Vertebrata</taxon>
        <taxon>Euteleostomi</taxon>
        <taxon>Actinopterygii</taxon>
        <taxon>Neopterygii</taxon>
        <taxon>Teleostei</taxon>
        <taxon>Protacanthopterygii</taxon>
        <taxon>Salmoniformes</taxon>
        <taxon>Salmonidae</taxon>
        <taxon>Salmoninae</taxon>
        <taxon>Oncorhynchus</taxon>
    </lineage>
</organism>
<dbReference type="Gene3D" id="1.25.40.20">
    <property type="entry name" value="Ankyrin repeat-containing domain"/>
    <property type="match status" value="1"/>
</dbReference>
<feature type="repeat" description="ANK" evidence="6">
    <location>
        <begin position="685"/>
        <end position="717"/>
    </location>
</feature>
<dbReference type="InterPro" id="IPR001214">
    <property type="entry name" value="SET_dom"/>
</dbReference>
<evidence type="ECO:0000259" key="8">
    <source>
        <dbReference type="PROSITE" id="PS50280"/>
    </source>
</evidence>
<dbReference type="SMART" id="SM00317">
    <property type="entry name" value="SET"/>
    <property type="match status" value="1"/>
</dbReference>
<dbReference type="PRINTS" id="PR01415">
    <property type="entry name" value="ANKYRIN"/>
</dbReference>
<dbReference type="GO" id="GO:0002039">
    <property type="term" value="F:p53 binding"/>
    <property type="evidence" value="ECO:0007669"/>
    <property type="project" value="InterPro"/>
</dbReference>
<dbReference type="SUPFAM" id="SSF48403">
    <property type="entry name" value="Ankyrin repeat"/>
    <property type="match status" value="1"/>
</dbReference>
<dbReference type="InterPro" id="IPR047762">
    <property type="entry name" value="EHMT_CRR"/>
</dbReference>
<dbReference type="GeneTree" id="ENSGT00940000156002"/>
<feature type="repeat" description="ANK" evidence="6">
    <location>
        <begin position="619"/>
        <end position="651"/>
    </location>
</feature>
<dbReference type="InterPro" id="IPR007728">
    <property type="entry name" value="Pre-SET_dom"/>
</dbReference>
<keyword evidence="6" id="KW-0040">ANK repeat</keyword>
<keyword evidence="2" id="KW-0158">Chromosome</keyword>
<proteinExistence type="predicted"/>
<comment type="subcellular location">
    <subcellularLocation>
        <location evidence="1">Chromosome</location>
    </subcellularLocation>
</comment>
<evidence type="ECO:0000313" key="10">
    <source>
        <dbReference type="Ensembl" id="ENSOKIP00005076833.1"/>
    </source>
</evidence>
<feature type="repeat" description="ANK" evidence="6">
    <location>
        <begin position="519"/>
        <end position="551"/>
    </location>
</feature>
<dbReference type="SMART" id="SM00468">
    <property type="entry name" value="PreSET"/>
    <property type="match status" value="1"/>
</dbReference>
<dbReference type="PANTHER" id="PTHR46307">
    <property type="entry name" value="G9A, ISOFORM B"/>
    <property type="match status" value="1"/>
</dbReference>
<dbReference type="CDD" id="cd20905">
    <property type="entry name" value="EHMT_ZBD"/>
    <property type="match status" value="1"/>
</dbReference>
<dbReference type="InterPro" id="IPR046341">
    <property type="entry name" value="SET_dom_sf"/>
</dbReference>
<dbReference type="GO" id="GO:0005634">
    <property type="term" value="C:nucleus"/>
    <property type="evidence" value="ECO:0007669"/>
    <property type="project" value="InterPro"/>
</dbReference>
<dbReference type="PROSITE" id="PS50297">
    <property type="entry name" value="ANK_REP_REGION"/>
    <property type="match status" value="5"/>
</dbReference>